<keyword evidence="2" id="KW-1185">Reference proteome</keyword>
<dbReference type="OrthoDB" id="5411773at2759"/>
<gene>
    <name evidence="1" type="ORF">K458DRAFT_42131</name>
</gene>
<proteinExistence type="predicted"/>
<organism evidence="1 2">
    <name type="scientific">Lentithecium fluviatile CBS 122367</name>
    <dbReference type="NCBI Taxonomy" id="1168545"/>
    <lineage>
        <taxon>Eukaryota</taxon>
        <taxon>Fungi</taxon>
        <taxon>Dikarya</taxon>
        <taxon>Ascomycota</taxon>
        <taxon>Pezizomycotina</taxon>
        <taxon>Dothideomycetes</taxon>
        <taxon>Pleosporomycetidae</taxon>
        <taxon>Pleosporales</taxon>
        <taxon>Massarineae</taxon>
        <taxon>Lentitheciaceae</taxon>
        <taxon>Lentithecium</taxon>
    </lineage>
</organism>
<accession>A0A6G1IZQ9</accession>
<evidence type="ECO:0000313" key="2">
    <source>
        <dbReference type="Proteomes" id="UP000799291"/>
    </source>
</evidence>
<sequence length="489" mass="55659">MRTFADREQHRCSEEDGLDCIDEEGGAAVESGGQVATVDGFAFAGSDNARLMLDYLDIRQTEQTVKLPAVSACRLPTLQAILWREWPREAAQRQAHEPEGSGVSEAQFANGMFTVVGILAENCVFILHDCMGTEWTCELCNYVRPGGHQISLEPLLDWATLTPVESPDFINREVLVFQRDNNARLEHGADFRKHLPPKTLTICPECLVRLWESRIEAWSFVDKNPDIFGKYLQVSTTHQIWRDYKRYIIKAKNCFFEEADLAEIRSFADNFTTRSEAQPRSTAHNTFCDCGRQLEAAEKVLRGVISEDSDVLMEFDGSDEESDRTPFGLDGAWSPKPRRVASDSKAGEALLFHKKRSCCESTMYRQGFGRTTSSFTASKLPTTFAHDVRPTQPTKFTTLDYGQLFPYRPQYVHLPVSKPNQPTRALLAPAPRNGPNRRKTFPRHLQHLRRREVPKRPRWYPKWRPADIRVQAGHHVLSAADGRPWSHSH</sequence>
<dbReference type="EMBL" id="MU005583">
    <property type="protein sequence ID" value="KAF2683756.1"/>
    <property type="molecule type" value="Genomic_DNA"/>
</dbReference>
<evidence type="ECO:0000313" key="1">
    <source>
        <dbReference type="EMBL" id="KAF2683756.1"/>
    </source>
</evidence>
<reference evidence="1" key="1">
    <citation type="journal article" date="2020" name="Stud. Mycol.">
        <title>101 Dothideomycetes genomes: a test case for predicting lifestyles and emergence of pathogens.</title>
        <authorList>
            <person name="Haridas S."/>
            <person name="Albert R."/>
            <person name="Binder M."/>
            <person name="Bloem J."/>
            <person name="Labutti K."/>
            <person name="Salamov A."/>
            <person name="Andreopoulos B."/>
            <person name="Baker S."/>
            <person name="Barry K."/>
            <person name="Bills G."/>
            <person name="Bluhm B."/>
            <person name="Cannon C."/>
            <person name="Castanera R."/>
            <person name="Culley D."/>
            <person name="Daum C."/>
            <person name="Ezra D."/>
            <person name="Gonzalez J."/>
            <person name="Henrissat B."/>
            <person name="Kuo A."/>
            <person name="Liang C."/>
            <person name="Lipzen A."/>
            <person name="Lutzoni F."/>
            <person name="Magnuson J."/>
            <person name="Mondo S."/>
            <person name="Nolan M."/>
            <person name="Ohm R."/>
            <person name="Pangilinan J."/>
            <person name="Park H.-J."/>
            <person name="Ramirez L."/>
            <person name="Alfaro M."/>
            <person name="Sun H."/>
            <person name="Tritt A."/>
            <person name="Yoshinaga Y."/>
            <person name="Zwiers L.-H."/>
            <person name="Turgeon B."/>
            <person name="Goodwin S."/>
            <person name="Spatafora J."/>
            <person name="Crous P."/>
            <person name="Grigoriev I."/>
        </authorList>
    </citation>
    <scope>NUCLEOTIDE SEQUENCE</scope>
    <source>
        <strain evidence="1">CBS 122367</strain>
    </source>
</reference>
<dbReference type="AlphaFoldDB" id="A0A6G1IZQ9"/>
<dbReference type="Proteomes" id="UP000799291">
    <property type="component" value="Unassembled WGS sequence"/>
</dbReference>
<protein>
    <submittedName>
        <fullName evidence="1">Uncharacterized protein</fullName>
    </submittedName>
</protein>
<name>A0A6G1IZQ9_9PLEO</name>